<dbReference type="Gene3D" id="1.10.3370.10">
    <property type="entry name" value="SecY subunit domain"/>
    <property type="match status" value="1"/>
</dbReference>
<dbReference type="PIRSF" id="PIRSF004557">
    <property type="entry name" value="SecY"/>
    <property type="match status" value="1"/>
</dbReference>
<feature type="transmembrane region" description="Helical" evidence="10">
    <location>
        <begin position="307"/>
        <end position="329"/>
    </location>
</feature>
<dbReference type="InterPro" id="IPR026593">
    <property type="entry name" value="SecY"/>
</dbReference>
<dbReference type="PANTHER" id="PTHR10906">
    <property type="entry name" value="SECY/SEC61-ALPHA FAMILY MEMBER"/>
    <property type="match status" value="1"/>
</dbReference>
<evidence type="ECO:0000256" key="1">
    <source>
        <dbReference type="ARBA" id="ARBA00004141"/>
    </source>
</evidence>
<evidence type="ECO:0000256" key="5">
    <source>
        <dbReference type="ARBA" id="ARBA00022927"/>
    </source>
</evidence>
<evidence type="ECO:0000256" key="11">
    <source>
        <dbReference type="RuleBase" id="RU000537"/>
    </source>
</evidence>
<dbReference type="Proteomes" id="UP000178936">
    <property type="component" value="Unassembled WGS sequence"/>
</dbReference>
<gene>
    <name evidence="10" type="primary">secY</name>
    <name evidence="14" type="ORF">A2226_02105</name>
</gene>
<proteinExistence type="inferred from homology"/>
<dbReference type="FunFam" id="1.10.3370.10:FF:000001">
    <property type="entry name" value="Preprotein translocase subunit SecY"/>
    <property type="match status" value="1"/>
</dbReference>
<evidence type="ECO:0000256" key="7">
    <source>
        <dbReference type="ARBA" id="ARBA00023010"/>
    </source>
</evidence>
<comment type="caution">
    <text evidence="14">The sequence shown here is derived from an EMBL/GenBank/DDBJ whole genome shotgun (WGS) entry which is preliminary data.</text>
</comment>
<feature type="transmembrane region" description="Helical" evidence="10">
    <location>
        <begin position="147"/>
        <end position="166"/>
    </location>
</feature>
<evidence type="ECO:0000256" key="13">
    <source>
        <dbReference type="RuleBase" id="RU004349"/>
    </source>
</evidence>
<evidence type="ECO:0000256" key="6">
    <source>
        <dbReference type="ARBA" id="ARBA00022989"/>
    </source>
</evidence>
<keyword evidence="5 10" id="KW-0653">Protein transport</keyword>
<feature type="transmembrane region" description="Helical" evidence="10">
    <location>
        <begin position="207"/>
        <end position="227"/>
    </location>
</feature>
<dbReference type="NCBIfam" id="TIGR00967">
    <property type="entry name" value="3a0501s007"/>
    <property type="match status" value="1"/>
</dbReference>
<comment type="function">
    <text evidence="10 11">The central subunit of the protein translocation channel SecYEG. Consists of two halves formed by TMs 1-5 and 6-10. These two domains form a lateral gate at the front which open onto the bilayer between TMs 2 and 7, and are clamped together by SecE at the back. The channel is closed by both a pore ring composed of hydrophobic SecY resides and a short helix (helix 2A) on the extracellular side of the membrane which forms a plug. The plug probably moves laterally to allow the channel to open. The ring and the pore may move independently.</text>
</comment>
<dbReference type="PROSITE" id="PS00756">
    <property type="entry name" value="SECY_2"/>
    <property type="match status" value="1"/>
</dbReference>
<feature type="transmembrane region" description="Helical" evidence="10">
    <location>
        <begin position="112"/>
        <end position="132"/>
    </location>
</feature>
<dbReference type="PRINTS" id="PR00303">
    <property type="entry name" value="SECYTRNLCASE"/>
</dbReference>
<evidence type="ECO:0000256" key="10">
    <source>
        <dbReference type="HAMAP-Rule" id="MF_01465"/>
    </source>
</evidence>
<keyword evidence="6 10" id="KW-1133">Transmembrane helix</keyword>
<dbReference type="InterPro" id="IPR030659">
    <property type="entry name" value="SecY_CS"/>
</dbReference>
<dbReference type="SUPFAM" id="SSF103491">
    <property type="entry name" value="Preprotein translocase SecY subunit"/>
    <property type="match status" value="1"/>
</dbReference>
<comment type="similarity">
    <text evidence="2 10 13">Belongs to the SecY/SEC61-alpha family.</text>
</comment>
<dbReference type="GO" id="GO:0065002">
    <property type="term" value="P:intracellular protein transmembrane transport"/>
    <property type="evidence" value="ECO:0007669"/>
    <property type="project" value="UniProtKB-UniRule"/>
</dbReference>
<feature type="transmembrane region" description="Helical" evidence="10">
    <location>
        <begin position="178"/>
        <end position="195"/>
    </location>
</feature>
<evidence type="ECO:0000256" key="3">
    <source>
        <dbReference type="ARBA" id="ARBA00022448"/>
    </source>
</evidence>
<organism evidence="14 15">
    <name type="scientific">Candidatus Veblenbacteria bacterium RIFOXYA2_FULL_43_9</name>
    <dbReference type="NCBI Taxonomy" id="1802425"/>
    <lineage>
        <taxon>Bacteria</taxon>
        <taxon>Candidatus Vebleniibacteriota</taxon>
    </lineage>
</organism>
<evidence type="ECO:0000256" key="12">
    <source>
        <dbReference type="RuleBase" id="RU003484"/>
    </source>
</evidence>
<evidence type="ECO:0000313" key="14">
    <source>
        <dbReference type="EMBL" id="OHA54082.1"/>
    </source>
</evidence>
<dbReference type="EMBL" id="MHTB01000057">
    <property type="protein sequence ID" value="OHA54082.1"/>
    <property type="molecule type" value="Genomic_DNA"/>
</dbReference>
<evidence type="ECO:0000256" key="9">
    <source>
        <dbReference type="ARBA" id="ARBA00039733"/>
    </source>
</evidence>
<comment type="caution">
    <text evidence="10">Lacks conserved residue(s) required for the propagation of feature annotation.</text>
</comment>
<sequence>MWRKLHQIWTTPDLRNSILLVLLALVVFRIGAHIPISGIDPTALKNFFSQNQFLGLLNIFSGGGLENFSVVMLGVGPYITASIIIQLLTMIVPRLEEISKDGEAGHRRINQYTRYLTVPLAILQAYGFIAILRGQAGGKLIGQLDPWQLTISLLTVTAGTIFLMWLGELISEKKVGNGISLLIFAGIVAAIPQQLQQLIATFDMTQLFNVIAFVLVALITIIGVVVVTEAQRNIPVNYARMMRGPHSLGGSTSNLPLRLLQAGVIPIIFAISVIIFPSMIAQFFVRSQADWLVKAAEFTIQLFQNQIFYAVSYFVLVFGFTYFYTAVIFKPDQIAENLQKQGGFVPGIRPGASTTEYLGTTMNRIVLPGALFLSAIAVLPLAMQPLTGSQMLVIGGTSVLIVVQVVIETMRQINAQLVMRDYEEL</sequence>
<comment type="subunit">
    <text evidence="10">Component of the Sec protein translocase complex. Heterotrimer consisting of SecY, SecE and SecG subunits. The heterotrimers can form oligomers, although 1 heterotrimer is thought to be able to translocate proteins. Interacts with the ribosome. Interacts with SecDF, and other proteins may be involved. Interacts with SecA.</text>
</comment>
<feature type="transmembrane region" description="Helical" evidence="10">
    <location>
        <begin position="264"/>
        <end position="285"/>
    </location>
</feature>
<evidence type="ECO:0000256" key="2">
    <source>
        <dbReference type="ARBA" id="ARBA00005751"/>
    </source>
</evidence>
<evidence type="ECO:0000313" key="15">
    <source>
        <dbReference type="Proteomes" id="UP000178936"/>
    </source>
</evidence>
<feature type="transmembrane region" description="Helical" evidence="10">
    <location>
        <begin position="365"/>
        <end position="383"/>
    </location>
</feature>
<dbReference type="AlphaFoldDB" id="A0A1G2Q2M7"/>
<dbReference type="GO" id="GO:0043952">
    <property type="term" value="P:protein transport by the Sec complex"/>
    <property type="evidence" value="ECO:0007669"/>
    <property type="project" value="UniProtKB-UniRule"/>
</dbReference>
<dbReference type="PROSITE" id="PS00755">
    <property type="entry name" value="SECY_1"/>
    <property type="match status" value="1"/>
</dbReference>
<keyword evidence="7 10" id="KW-0811">Translocation</keyword>
<protein>
    <recommendedName>
        <fullName evidence="9 10">Protein translocase subunit SecY</fullName>
    </recommendedName>
</protein>
<keyword evidence="8 10" id="KW-0472">Membrane</keyword>
<feature type="transmembrane region" description="Helical" evidence="10">
    <location>
        <begin position="70"/>
        <end position="92"/>
    </location>
</feature>
<dbReference type="GO" id="GO:0005886">
    <property type="term" value="C:plasma membrane"/>
    <property type="evidence" value="ECO:0007669"/>
    <property type="project" value="UniProtKB-SubCell"/>
</dbReference>
<dbReference type="InterPro" id="IPR002208">
    <property type="entry name" value="SecY/SEC61-alpha"/>
</dbReference>
<name>A0A1G2Q2M7_9BACT</name>
<dbReference type="GO" id="GO:0006605">
    <property type="term" value="P:protein targeting"/>
    <property type="evidence" value="ECO:0007669"/>
    <property type="project" value="UniProtKB-UniRule"/>
</dbReference>
<keyword evidence="10" id="KW-1003">Cell membrane</keyword>
<keyword evidence="3 10" id="KW-0813">Transport</keyword>
<reference evidence="14 15" key="1">
    <citation type="journal article" date="2016" name="Nat. Commun.">
        <title>Thousands of microbial genomes shed light on interconnected biogeochemical processes in an aquifer system.</title>
        <authorList>
            <person name="Anantharaman K."/>
            <person name="Brown C.T."/>
            <person name="Hug L.A."/>
            <person name="Sharon I."/>
            <person name="Castelle C.J."/>
            <person name="Probst A.J."/>
            <person name="Thomas B.C."/>
            <person name="Singh A."/>
            <person name="Wilkins M.J."/>
            <person name="Karaoz U."/>
            <person name="Brodie E.L."/>
            <person name="Williams K.H."/>
            <person name="Hubbard S.S."/>
            <person name="Banfield J.F."/>
        </authorList>
    </citation>
    <scope>NUCLEOTIDE SEQUENCE [LARGE SCALE GENOMIC DNA]</scope>
</reference>
<keyword evidence="4 10" id="KW-0812">Transmembrane</keyword>
<comment type="subcellular location">
    <subcellularLocation>
        <location evidence="10">Cell membrane</location>
        <topology evidence="10">Multi-pass membrane protein</topology>
    </subcellularLocation>
    <subcellularLocation>
        <location evidence="1 12">Membrane</location>
        <topology evidence="1 12">Multi-pass membrane protein</topology>
    </subcellularLocation>
</comment>
<dbReference type="Pfam" id="PF00344">
    <property type="entry name" value="SecY"/>
    <property type="match status" value="1"/>
</dbReference>
<feature type="transmembrane region" description="Helical" evidence="10">
    <location>
        <begin position="389"/>
        <end position="407"/>
    </location>
</feature>
<evidence type="ECO:0000256" key="4">
    <source>
        <dbReference type="ARBA" id="ARBA00022692"/>
    </source>
</evidence>
<evidence type="ECO:0000256" key="8">
    <source>
        <dbReference type="ARBA" id="ARBA00023136"/>
    </source>
</evidence>
<dbReference type="InterPro" id="IPR023201">
    <property type="entry name" value="SecY_dom_sf"/>
</dbReference>
<accession>A0A1G2Q2M7</accession>
<dbReference type="HAMAP" id="MF_01465">
    <property type="entry name" value="SecY"/>
    <property type="match status" value="1"/>
</dbReference>